<evidence type="ECO:0000256" key="1">
    <source>
        <dbReference type="SAM" id="MobiDB-lite"/>
    </source>
</evidence>
<organism evidence="2 3">
    <name type="scientific">Tothia fuscella</name>
    <dbReference type="NCBI Taxonomy" id="1048955"/>
    <lineage>
        <taxon>Eukaryota</taxon>
        <taxon>Fungi</taxon>
        <taxon>Dikarya</taxon>
        <taxon>Ascomycota</taxon>
        <taxon>Pezizomycotina</taxon>
        <taxon>Dothideomycetes</taxon>
        <taxon>Pleosporomycetidae</taxon>
        <taxon>Venturiales</taxon>
        <taxon>Cylindrosympodiaceae</taxon>
        <taxon>Tothia</taxon>
    </lineage>
</organism>
<feature type="region of interest" description="Disordered" evidence="1">
    <location>
        <begin position="176"/>
        <end position="466"/>
    </location>
</feature>
<feature type="compositionally biased region" description="Polar residues" evidence="1">
    <location>
        <begin position="457"/>
        <end position="466"/>
    </location>
</feature>
<dbReference type="AlphaFoldDB" id="A0A9P4NDD9"/>
<keyword evidence="3" id="KW-1185">Reference proteome</keyword>
<accession>A0A9P4NDD9</accession>
<reference evidence="2" key="1">
    <citation type="journal article" date="2020" name="Stud. Mycol.">
        <title>101 Dothideomycetes genomes: a test case for predicting lifestyles and emergence of pathogens.</title>
        <authorList>
            <person name="Haridas S."/>
            <person name="Albert R."/>
            <person name="Binder M."/>
            <person name="Bloem J."/>
            <person name="Labutti K."/>
            <person name="Salamov A."/>
            <person name="Andreopoulos B."/>
            <person name="Baker S."/>
            <person name="Barry K."/>
            <person name="Bills G."/>
            <person name="Bluhm B."/>
            <person name="Cannon C."/>
            <person name="Castanera R."/>
            <person name="Culley D."/>
            <person name="Daum C."/>
            <person name="Ezra D."/>
            <person name="Gonzalez J."/>
            <person name="Henrissat B."/>
            <person name="Kuo A."/>
            <person name="Liang C."/>
            <person name="Lipzen A."/>
            <person name="Lutzoni F."/>
            <person name="Magnuson J."/>
            <person name="Mondo S."/>
            <person name="Nolan M."/>
            <person name="Ohm R."/>
            <person name="Pangilinan J."/>
            <person name="Park H.-J."/>
            <person name="Ramirez L."/>
            <person name="Alfaro M."/>
            <person name="Sun H."/>
            <person name="Tritt A."/>
            <person name="Yoshinaga Y."/>
            <person name="Zwiers L.-H."/>
            <person name="Turgeon B."/>
            <person name="Goodwin S."/>
            <person name="Spatafora J."/>
            <person name="Crous P."/>
            <person name="Grigoriev I."/>
        </authorList>
    </citation>
    <scope>NUCLEOTIDE SEQUENCE</scope>
    <source>
        <strain evidence="2">CBS 130266</strain>
    </source>
</reference>
<dbReference type="Proteomes" id="UP000800235">
    <property type="component" value="Unassembled WGS sequence"/>
</dbReference>
<dbReference type="EMBL" id="MU007317">
    <property type="protein sequence ID" value="KAF2414205.1"/>
    <property type="molecule type" value="Genomic_DNA"/>
</dbReference>
<comment type="caution">
    <text evidence="2">The sequence shown here is derived from an EMBL/GenBank/DDBJ whole genome shotgun (WGS) entry which is preliminary data.</text>
</comment>
<protein>
    <submittedName>
        <fullName evidence="2">Uncharacterized protein</fullName>
    </submittedName>
</protein>
<sequence length="466" mass="48914">VFLGRPGRGRSNAGLGFPIGRPDREIPAAPSGAGPGPPRERAGSERALGAPVATGPPDPNAGLRFSIGRPARETLAAPPRGPAKGRREKGRAGPAKERVQEFKFKPQKVQMTNAGAAWPRPFQRRPRFFDGPSPSGNTGRALGSRPRGSPPESKSGPGRLLLFYVYFWINKIRAPAAGSPQRRGLARGVTRPAPSHGVTRPQEAPPAGRPRPRSSKGHVFRRGLTRPGSRGDRGLEAQTAKSFTRDATSRGGPRTGSSNGPIPPRRVTRPAARKVRPSPPSGLARPRSRGDPRAGGSSGQVLPIYVTRPGRASGARETKAAKSSQGALPGRPRAPGARALTRPAPSPGGYPAGAPGGRGTGTPGPPRDVDRPRGPSPGRPSGEGLKRPSPSPYTLPGRCGPRAAARQRRPSHPKAHYPAGPFAVRSHGRASGRPRGRGGRVLRRGLARRRPWVGAKTRSSNGQVTT</sequence>
<feature type="non-terminal residue" evidence="2">
    <location>
        <position position="1"/>
    </location>
</feature>
<feature type="compositionally biased region" description="Basic residues" evidence="1">
    <location>
        <begin position="266"/>
        <end position="276"/>
    </location>
</feature>
<gene>
    <name evidence="2" type="ORF">EJ08DRAFT_715280</name>
</gene>
<feature type="compositionally biased region" description="Basic residues" evidence="1">
    <location>
        <begin position="426"/>
        <end position="451"/>
    </location>
</feature>
<feature type="compositionally biased region" description="Gly residues" evidence="1">
    <location>
        <begin position="350"/>
        <end position="362"/>
    </location>
</feature>
<feature type="compositionally biased region" description="Basic and acidic residues" evidence="1">
    <location>
        <begin position="90"/>
        <end position="104"/>
    </location>
</feature>
<feature type="region of interest" description="Disordered" evidence="1">
    <location>
        <begin position="1"/>
        <end position="157"/>
    </location>
</feature>
<feature type="compositionally biased region" description="Basic residues" evidence="1">
    <location>
        <begin position="210"/>
        <end position="224"/>
    </location>
</feature>
<proteinExistence type="predicted"/>
<feature type="compositionally biased region" description="Basic residues" evidence="1">
    <location>
        <begin position="405"/>
        <end position="415"/>
    </location>
</feature>
<evidence type="ECO:0000313" key="2">
    <source>
        <dbReference type="EMBL" id="KAF2414205.1"/>
    </source>
</evidence>
<evidence type="ECO:0000313" key="3">
    <source>
        <dbReference type="Proteomes" id="UP000800235"/>
    </source>
</evidence>
<name>A0A9P4NDD9_9PEZI</name>